<feature type="transmembrane region" description="Helical" evidence="1">
    <location>
        <begin position="124"/>
        <end position="142"/>
    </location>
</feature>
<protein>
    <submittedName>
        <fullName evidence="2">Uncharacterized protein</fullName>
    </submittedName>
</protein>
<gene>
    <name evidence="2" type="ORF">HMPREF0554_0265</name>
</gene>
<sequence>MSQEEMYKDFIKRYDKLYDEMNYYEREKIKYILLACGGGIASLFPFLLAEKKVEMYKEIKTMFLLIFITGIINIFILIFSQKSLEKALENESEIISLKLKNEISESLENKIRDKNYYRKIIQKLDTLVFITLIFILIIVIKIF</sequence>
<comment type="caution">
    <text evidence="2">The sequence shown here is derived from an EMBL/GenBank/DDBJ whole genome shotgun (WGS) entry which is preliminary data.</text>
</comment>
<dbReference type="RefSeq" id="WP_006807854.1">
    <property type="nucleotide sequence ID" value="NZ_ADAD01000153.1"/>
</dbReference>
<dbReference type="AlphaFoldDB" id="D0GMZ0"/>
<keyword evidence="1" id="KW-0812">Transmembrane</keyword>
<name>D0GMZ0_9FUSO</name>
<evidence type="ECO:0000313" key="2">
    <source>
        <dbReference type="EMBL" id="EEY34552.1"/>
    </source>
</evidence>
<dbReference type="EMBL" id="ADAD01000153">
    <property type="protein sequence ID" value="EEY34552.1"/>
    <property type="molecule type" value="Genomic_DNA"/>
</dbReference>
<feature type="transmembrane region" description="Helical" evidence="1">
    <location>
        <begin position="31"/>
        <end position="49"/>
    </location>
</feature>
<keyword evidence="1" id="KW-1133">Transmembrane helix</keyword>
<dbReference type="Proteomes" id="UP000004226">
    <property type="component" value="Unassembled WGS sequence"/>
</dbReference>
<reference evidence="2 3" key="1">
    <citation type="submission" date="2009-10" db="EMBL/GenBank/DDBJ databases">
        <authorList>
            <person name="Harkins D.M."/>
            <person name="Madupu R."/>
            <person name="Durkin A.S."/>
            <person name="Torralba M."/>
            <person name="Methe B."/>
            <person name="Sutton G.G."/>
            <person name="Strausberg R.L."/>
            <person name="Nelson K.E."/>
        </authorList>
    </citation>
    <scope>NUCLEOTIDE SEQUENCE [LARGE SCALE GENOMIC DNA]</scope>
    <source>
        <strain evidence="2 3">F0264</strain>
    </source>
</reference>
<evidence type="ECO:0000256" key="1">
    <source>
        <dbReference type="SAM" id="Phobius"/>
    </source>
</evidence>
<keyword evidence="3" id="KW-1185">Reference proteome</keyword>
<accession>D0GMZ0</accession>
<evidence type="ECO:0000313" key="3">
    <source>
        <dbReference type="Proteomes" id="UP000004226"/>
    </source>
</evidence>
<feature type="transmembrane region" description="Helical" evidence="1">
    <location>
        <begin position="61"/>
        <end position="79"/>
    </location>
</feature>
<proteinExistence type="predicted"/>
<keyword evidence="1" id="KW-0472">Membrane</keyword>
<organism evidence="2 3">
    <name type="scientific">Pseudoleptotrichia goodfellowii F0264</name>
    <dbReference type="NCBI Taxonomy" id="596323"/>
    <lineage>
        <taxon>Bacteria</taxon>
        <taxon>Fusobacteriati</taxon>
        <taxon>Fusobacteriota</taxon>
        <taxon>Fusobacteriia</taxon>
        <taxon>Fusobacteriales</taxon>
        <taxon>Leptotrichiaceae</taxon>
        <taxon>Pseudoleptotrichia</taxon>
    </lineage>
</organism>